<evidence type="ECO:0000256" key="4">
    <source>
        <dbReference type="SAM" id="Coils"/>
    </source>
</evidence>
<dbReference type="SUPFAM" id="SSF64518">
    <property type="entry name" value="Phase 1 flagellin"/>
    <property type="match status" value="1"/>
</dbReference>
<dbReference type="GO" id="GO:0005576">
    <property type="term" value="C:extracellular region"/>
    <property type="evidence" value="ECO:0007669"/>
    <property type="project" value="UniProtKB-SubCell"/>
</dbReference>
<evidence type="ECO:0000256" key="1">
    <source>
        <dbReference type="ARBA" id="ARBA00005709"/>
    </source>
</evidence>
<feature type="domain" description="Flagellin N-terminal" evidence="5">
    <location>
        <begin position="5"/>
        <end position="140"/>
    </location>
</feature>
<keyword evidence="7" id="KW-0282">Flagellum</keyword>
<dbReference type="PRINTS" id="PR00207">
    <property type="entry name" value="FLAGELLIN"/>
</dbReference>
<dbReference type="EMBL" id="FOCP01000004">
    <property type="protein sequence ID" value="SEM92457.1"/>
    <property type="molecule type" value="Genomic_DNA"/>
</dbReference>
<dbReference type="AlphaFoldDB" id="A0A1H8CED1"/>
<evidence type="ECO:0000313" key="7">
    <source>
        <dbReference type="EMBL" id="SEM92457.1"/>
    </source>
</evidence>
<keyword evidence="4" id="KW-0175">Coiled coil</keyword>
<dbReference type="NCBIfam" id="NF033876">
    <property type="entry name" value="flagella_HExxH"/>
    <property type="match status" value="1"/>
</dbReference>
<dbReference type="PANTHER" id="PTHR42792">
    <property type="entry name" value="FLAGELLIN"/>
    <property type="match status" value="1"/>
</dbReference>
<accession>A0A1H8CED1</accession>
<dbReference type="InterPro" id="IPR001029">
    <property type="entry name" value="Flagellin_N"/>
</dbReference>
<dbReference type="GO" id="GO:0009288">
    <property type="term" value="C:bacterial-type flagellum"/>
    <property type="evidence" value="ECO:0007669"/>
    <property type="project" value="UniProtKB-SubCell"/>
</dbReference>
<dbReference type="Gene3D" id="1.20.1330.10">
    <property type="entry name" value="f41 fragment of flagellin, N-terminal domain"/>
    <property type="match status" value="2"/>
</dbReference>
<comment type="similarity">
    <text evidence="1 3">Belongs to the bacterial flagellin family.</text>
</comment>
<dbReference type="InterPro" id="IPR046358">
    <property type="entry name" value="Flagellin_C"/>
</dbReference>
<comment type="subcellular location">
    <subcellularLocation>
        <location evidence="3">Secreted</location>
    </subcellularLocation>
    <subcellularLocation>
        <location evidence="3">Bacterial flagellum</location>
    </subcellularLocation>
</comment>
<gene>
    <name evidence="7" type="ORF">SAMN05216325_104122</name>
</gene>
<sequence length="573" mass="60387">MSLSIHTNIGALNSTRHLSATETHLNRALERLSSGLRINSARDDAAGLAISERMTSQIRGLNQATRNANDGVSMLQTADGALASISDSIQRVRELSIQAANATNSLSDKKALQEEANQLIQEIERVSSTTAFNSEKVFDHTGGSVLGDSSQLAVMYGLQNGWLEQAESLIQQYYGITADGADIDIELTTFTDGAGGVAAQVVGMIPGSFTGKATDVKLQIDMSDFTPPNLPNGGTAPIYNDRIIAHEMVHAVMYRSMNIASMFDPAVDQEWFLEGTAEFIHGADERLQSSINSIGIGGVMALAGNFGSAGGAWGGSSDEYSAAYAAVGYMHQQIKANGGSGIKDVMIHLNQNQNATLNDAINAASGGLWASADAFNADFVANGAAYIAGLNLSDEDTGAIGGANVDGGAVRTAESVIQNSSSRGGTNPLSGFNEVWENIALNVPGNEKTLQVGANKNETLDVSFGAVNTAAMSISDIDLINNAGFATFKMDLALDHINKERARIGAQLNRLESTITNNQTSSESMTASRSRIQDADFAIETATMTKTRIMQQAATAILAQANSSPEMMLALLR</sequence>
<feature type="domain" description="Flagellin C-terminal" evidence="6">
    <location>
        <begin position="490"/>
        <end position="572"/>
    </location>
</feature>
<evidence type="ECO:0000256" key="2">
    <source>
        <dbReference type="ARBA" id="ARBA00023143"/>
    </source>
</evidence>
<keyword evidence="7" id="KW-0969">Cilium</keyword>
<protein>
    <recommendedName>
        <fullName evidence="3">Flagellin</fullName>
    </recommendedName>
</protein>
<dbReference type="PANTHER" id="PTHR42792:SF2">
    <property type="entry name" value="FLAGELLIN"/>
    <property type="match status" value="1"/>
</dbReference>
<reference evidence="7 8" key="1">
    <citation type="submission" date="2016-10" db="EMBL/GenBank/DDBJ databases">
        <authorList>
            <person name="de Groot N.N."/>
        </authorList>
    </citation>
    <scope>NUCLEOTIDE SEQUENCE [LARGE SCALE GENOMIC DNA]</scope>
    <source>
        <strain evidence="7 8">Nm22</strain>
    </source>
</reference>
<organism evidence="7 8">
    <name type="scientific">Nitrosomonas marina</name>
    <dbReference type="NCBI Taxonomy" id="917"/>
    <lineage>
        <taxon>Bacteria</taxon>
        <taxon>Pseudomonadati</taxon>
        <taxon>Pseudomonadota</taxon>
        <taxon>Betaproteobacteria</taxon>
        <taxon>Nitrosomonadales</taxon>
        <taxon>Nitrosomonadaceae</taxon>
        <taxon>Nitrosomonas</taxon>
    </lineage>
</organism>
<comment type="function">
    <text evidence="3">Flagellin is the subunit protein which polymerizes to form the filaments of bacterial flagella.</text>
</comment>
<dbReference type="GO" id="GO:0005198">
    <property type="term" value="F:structural molecule activity"/>
    <property type="evidence" value="ECO:0007669"/>
    <property type="project" value="UniProtKB-UniRule"/>
</dbReference>
<dbReference type="InterPro" id="IPR042187">
    <property type="entry name" value="Flagellin_C_sub2"/>
</dbReference>
<feature type="coiled-coil region" evidence="4">
    <location>
        <begin position="102"/>
        <end position="129"/>
    </location>
</feature>
<dbReference type="OrthoDB" id="9796789at2"/>
<evidence type="ECO:0000256" key="3">
    <source>
        <dbReference type="RuleBase" id="RU362073"/>
    </source>
</evidence>
<name>A0A1H8CED1_9PROT</name>
<dbReference type="Gene3D" id="6.10.10.10">
    <property type="entry name" value="Flagellar export chaperone, C-terminal domain"/>
    <property type="match status" value="1"/>
</dbReference>
<evidence type="ECO:0000313" key="8">
    <source>
        <dbReference type="Proteomes" id="UP000199459"/>
    </source>
</evidence>
<proteinExistence type="inferred from homology"/>
<dbReference type="RefSeq" id="WP_090628462.1">
    <property type="nucleotide sequence ID" value="NZ_FOCP01000004.1"/>
</dbReference>
<dbReference type="STRING" id="917.SAMN05216326_1209"/>
<keyword evidence="3" id="KW-0964">Secreted</keyword>
<evidence type="ECO:0000259" key="5">
    <source>
        <dbReference type="Pfam" id="PF00669"/>
    </source>
</evidence>
<dbReference type="Pfam" id="PF00669">
    <property type="entry name" value="Flagellin_N"/>
    <property type="match status" value="1"/>
</dbReference>
<dbReference type="InterPro" id="IPR001492">
    <property type="entry name" value="Flagellin"/>
</dbReference>
<keyword evidence="7" id="KW-0966">Cell projection</keyword>
<dbReference type="Pfam" id="PF00700">
    <property type="entry name" value="Flagellin_C"/>
    <property type="match status" value="1"/>
</dbReference>
<keyword evidence="2 3" id="KW-0975">Bacterial flagellum</keyword>
<dbReference type="Proteomes" id="UP000199459">
    <property type="component" value="Unassembled WGS sequence"/>
</dbReference>
<evidence type="ECO:0000259" key="6">
    <source>
        <dbReference type="Pfam" id="PF00700"/>
    </source>
</evidence>